<accession>A0A0K1STB4</accession>
<protein>
    <submittedName>
        <fullName evidence="4">Uncharacterized protein</fullName>
    </submittedName>
</protein>
<evidence type="ECO:0000313" key="7">
    <source>
        <dbReference type="Proteomes" id="UP000056255"/>
    </source>
</evidence>
<dbReference type="Proteomes" id="UP000068832">
    <property type="component" value="Chromosome"/>
</dbReference>
<organism evidence="4 9">
    <name type="scientific">Metallosphaera sedula</name>
    <dbReference type="NCBI Taxonomy" id="43687"/>
    <lineage>
        <taxon>Archaea</taxon>
        <taxon>Thermoproteota</taxon>
        <taxon>Thermoprotei</taxon>
        <taxon>Sulfolobales</taxon>
        <taxon>Sulfolobaceae</taxon>
        <taxon>Metallosphaera</taxon>
    </lineage>
</organism>
<evidence type="ECO:0000313" key="4">
    <source>
        <dbReference type="EMBL" id="AKV77808.1"/>
    </source>
</evidence>
<dbReference type="GeneID" id="91754579"/>
<dbReference type="Proteomes" id="UP000062398">
    <property type="component" value="Chromosome"/>
</dbReference>
<reference evidence="8 9" key="1">
    <citation type="journal article" date="2015" name="Genome Announc.">
        <title>Complete Genome Sequences of Evolved Arsenate-Resistant Metallosphaera sedula Strains.</title>
        <authorList>
            <person name="Ai C."/>
            <person name="McCarthy S."/>
            <person name="Schackwitz W."/>
            <person name="Martin J."/>
            <person name="Lipzen A."/>
            <person name="Blum P."/>
        </authorList>
    </citation>
    <scope>NUCLEOTIDE SEQUENCE [LARGE SCALE GENOMIC DNA]</scope>
    <source>
        <strain evidence="4 9">ARS120-1</strain>
        <strain evidence="5 8">ARS120-2</strain>
        <strain evidence="2 11">ARS50-1</strain>
        <strain evidence="3 10">ARS50-2</strain>
    </source>
</reference>
<dbReference type="Proteomes" id="UP000062475">
    <property type="component" value="Chromosome"/>
</dbReference>
<evidence type="ECO:0000256" key="1">
    <source>
        <dbReference type="SAM" id="Coils"/>
    </source>
</evidence>
<sequence length="61" mass="7399">MTRRQLRREIKELKERVAQLENKYLDLYGQVILLKSEFEEAIMEGANYTIAERKLRRLTRS</sequence>
<keyword evidence="1" id="KW-0175">Coiled coil</keyword>
<reference evidence="6 7" key="2">
    <citation type="submission" date="2015-07" db="EMBL/GenBank/DDBJ databases">
        <title>Physiological, transcriptional responses and genome re-sequencing of acid resistant extremely thermoacidophilic Metallosphaera sedula SARC-M1.</title>
        <authorList>
            <person name="Ai C."/>
            <person name="McCarthy S."/>
            <person name="Eckrich V."/>
            <person name="Rudrappa D."/>
            <person name="Qiu G."/>
            <person name="Blum P."/>
        </authorList>
    </citation>
    <scope>NUCLEOTIDE SEQUENCE [LARGE SCALE GENOMIC DNA]</scope>
    <source>
        <strain evidence="6 7">SARC-M1</strain>
    </source>
</reference>
<dbReference type="AlphaFoldDB" id="A0A0K1STB4"/>
<feature type="coiled-coil region" evidence="1">
    <location>
        <begin position="3"/>
        <end position="30"/>
    </location>
</feature>
<dbReference type="EMBL" id="CP012174">
    <property type="protein sequence ID" value="AKV77808.1"/>
    <property type="molecule type" value="Genomic_DNA"/>
</dbReference>
<dbReference type="RefSeq" id="WP_048059941.1">
    <property type="nucleotide sequence ID" value="NZ_AP019770.1"/>
</dbReference>
<dbReference type="Proteomes" id="UP000056255">
    <property type="component" value="Chromosome"/>
</dbReference>
<evidence type="ECO:0000313" key="11">
    <source>
        <dbReference type="Proteomes" id="UP000068832"/>
    </source>
</evidence>
<gene>
    <name evidence="2" type="ORF">MsedA_0147</name>
    <name evidence="3" type="ORF">MsedB_0147</name>
    <name evidence="4" type="ORF">MsedC_0146</name>
    <name evidence="5" type="ORF">MsedD_0147</name>
    <name evidence="6" type="ORF">MsedE_0147</name>
</gene>
<evidence type="ECO:0000313" key="3">
    <source>
        <dbReference type="EMBL" id="AKV75562.1"/>
    </source>
</evidence>
<evidence type="ECO:0000313" key="9">
    <source>
        <dbReference type="Proteomes" id="UP000062398"/>
    </source>
</evidence>
<evidence type="ECO:0000313" key="8">
    <source>
        <dbReference type="Proteomes" id="UP000061362"/>
    </source>
</evidence>
<dbReference type="EMBL" id="CP012175">
    <property type="protein sequence ID" value="AKV80053.1"/>
    <property type="molecule type" value="Genomic_DNA"/>
</dbReference>
<evidence type="ECO:0000313" key="2">
    <source>
        <dbReference type="EMBL" id="AKV73318.1"/>
    </source>
</evidence>
<dbReference type="EMBL" id="CP012172">
    <property type="protein sequence ID" value="AKV73318.1"/>
    <property type="molecule type" value="Genomic_DNA"/>
</dbReference>
<proteinExistence type="predicted"/>
<name>A0A0K1STB4_9CREN</name>
<dbReference type="EMBL" id="CP012173">
    <property type="protein sequence ID" value="AKV75562.1"/>
    <property type="molecule type" value="Genomic_DNA"/>
</dbReference>
<dbReference type="PATRIC" id="fig|43687.5.peg.144"/>
<evidence type="ECO:0000313" key="10">
    <source>
        <dbReference type="Proteomes" id="UP000062475"/>
    </source>
</evidence>
<evidence type="ECO:0000313" key="5">
    <source>
        <dbReference type="EMBL" id="AKV80053.1"/>
    </source>
</evidence>
<dbReference type="Proteomes" id="UP000061362">
    <property type="component" value="Chromosome"/>
</dbReference>
<evidence type="ECO:0000313" key="6">
    <source>
        <dbReference type="EMBL" id="AKV82296.1"/>
    </source>
</evidence>
<dbReference type="EMBL" id="CP012176">
    <property type="protein sequence ID" value="AKV82296.1"/>
    <property type="molecule type" value="Genomic_DNA"/>
</dbReference>